<feature type="transmembrane region" description="Helical" evidence="9">
    <location>
        <begin position="28"/>
        <end position="49"/>
    </location>
</feature>
<dbReference type="GO" id="GO:0005789">
    <property type="term" value="C:endoplasmic reticulum membrane"/>
    <property type="evidence" value="ECO:0007669"/>
    <property type="project" value="TreeGrafter"/>
</dbReference>
<evidence type="ECO:0000256" key="8">
    <source>
        <dbReference type="ARBA" id="ARBA00023136"/>
    </source>
</evidence>
<accession>A0A0C2J585</accession>
<evidence type="ECO:0000256" key="3">
    <source>
        <dbReference type="ARBA" id="ARBA00022679"/>
    </source>
</evidence>
<dbReference type="GO" id="GO:0046513">
    <property type="term" value="P:ceramide biosynthetic process"/>
    <property type="evidence" value="ECO:0007669"/>
    <property type="project" value="TreeGrafter"/>
</dbReference>
<dbReference type="AlphaFoldDB" id="A0A0C2J585"/>
<evidence type="ECO:0000256" key="9">
    <source>
        <dbReference type="SAM" id="Phobius"/>
    </source>
</evidence>
<dbReference type="InterPro" id="IPR045221">
    <property type="entry name" value="Sphingomyelin_synth-like"/>
</dbReference>
<evidence type="ECO:0000256" key="7">
    <source>
        <dbReference type="ARBA" id="ARBA00023098"/>
    </source>
</evidence>
<dbReference type="GO" id="GO:0005886">
    <property type="term" value="C:plasma membrane"/>
    <property type="evidence" value="ECO:0007669"/>
    <property type="project" value="TreeGrafter"/>
</dbReference>
<comment type="subcellular location">
    <subcellularLocation>
        <location evidence="1">Membrane</location>
        <topology evidence="1">Multi-pass membrane protein</topology>
    </subcellularLocation>
</comment>
<evidence type="ECO:0000256" key="6">
    <source>
        <dbReference type="ARBA" id="ARBA00022989"/>
    </source>
</evidence>
<dbReference type="GO" id="GO:0000139">
    <property type="term" value="C:Golgi membrane"/>
    <property type="evidence" value="ECO:0007669"/>
    <property type="project" value="TreeGrafter"/>
</dbReference>
<gene>
    <name evidence="11" type="ORF">RF11_11252</name>
</gene>
<dbReference type="EMBL" id="JWZT01004330">
    <property type="protein sequence ID" value="KII64313.1"/>
    <property type="molecule type" value="Genomic_DNA"/>
</dbReference>
<evidence type="ECO:0000256" key="1">
    <source>
        <dbReference type="ARBA" id="ARBA00004141"/>
    </source>
</evidence>
<evidence type="ECO:0000313" key="11">
    <source>
        <dbReference type="EMBL" id="KII64313.1"/>
    </source>
</evidence>
<keyword evidence="5" id="KW-0746">Sphingolipid metabolism</keyword>
<evidence type="ECO:0000256" key="2">
    <source>
        <dbReference type="ARBA" id="ARBA00005441"/>
    </source>
</evidence>
<dbReference type="GO" id="GO:0047493">
    <property type="term" value="F:ceramide cholinephosphotransferase activity"/>
    <property type="evidence" value="ECO:0007669"/>
    <property type="project" value="TreeGrafter"/>
</dbReference>
<organism evidence="11 12">
    <name type="scientific">Thelohanellus kitauei</name>
    <name type="common">Myxosporean</name>
    <dbReference type="NCBI Taxonomy" id="669202"/>
    <lineage>
        <taxon>Eukaryota</taxon>
        <taxon>Metazoa</taxon>
        <taxon>Cnidaria</taxon>
        <taxon>Myxozoa</taxon>
        <taxon>Myxosporea</taxon>
        <taxon>Bivalvulida</taxon>
        <taxon>Platysporina</taxon>
        <taxon>Myxobolidae</taxon>
        <taxon>Thelohanellus</taxon>
    </lineage>
</organism>
<evidence type="ECO:0000313" key="12">
    <source>
        <dbReference type="Proteomes" id="UP000031668"/>
    </source>
</evidence>
<evidence type="ECO:0000256" key="4">
    <source>
        <dbReference type="ARBA" id="ARBA00022692"/>
    </source>
</evidence>
<keyword evidence="4 9" id="KW-0812">Transmembrane</keyword>
<proteinExistence type="inferred from homology"/>
<keyword evidence="7" id="KW-0443">Lipid metabolism</keyword>
<keyword evidence="8 9" id="KW-0472">Membrane</keyword>
<dbReference type="Pfam" id="PF14360">
    <property type="entry name" value="PAP2_C"/>
    <property type="match status" value="1"/>
</dbReference>
<reference evidence="11 12" key="1">
    <citation type="journal article" date="2014" name="Genome Biol. Evol.">
        <title>The genome of the myxosporean Thelohanellus kitauei shows adaptations to nutrient acquisition within its fish host.</title>
        <authorList>
            <person name="Yang Y."/>
            <person name="Xiong J."/>
            <person name="Zhou Z."/>
            <person name="Huo F."/>
            <person name="Miao W."/>
            <person name="Ran C."/>
            <person name="Liu Y."/>
            <person name="Zhang J."/>
            <person name="Feng J."/>
            <person name="Wang M."/>
            <person name="Wang M."/>
            <person name="Wang L."/>
            <person name="Yao B."/>
        </authorList>
    </citation>
    <scope>NUCLEOTIDE SEQUENCE [LARGE SCALE GENOMIC DNA]</scope>
    <source>
        <strain evidence="11">Wuqing</strain>
    </source>
</reference>
<sequence>MCWDFDQPHYKPALHDVVLDHFSMPTSMFLIVEIYILLLSLSFLTLLVLHKHRFVIIRRIIVCFAVLYLMRGLFLITTQLSLPYSTDQCPNYKHMNGGMLYLRALKYVLSMGVSSFGPWSCGDLIFSGHTSFVIMVTIFIIYYAGLHVLMNFFFLLLSTVCSVLIILSTGHYTIDVMVGYMVATWIFASYHMFIKFETLKYEVCDYVSMATTMESLRRLLIFCNFTSFLFESGSREFKNEFVDVPKCIKRIKSALRGGRQ</sequence>
<name>A0A0C2J585_THEKT</name>
<evidence type="ECO:0000256" key="5">
    <source>
        <dbReference type="ARBA" id="ARBA00022919"/>
    </source>
</evidence>
<feature type="transmembrane region" description="Helical" evidence="9">
    <location>
        <begin position="152"/>
        <end position="170"/>
    </location>
</feature>
<comment type="similarity">
    <text evidence="2">Belongs to the sphingomyelin synthase family.</text>
</comment>
<dbReference type="InterPro" id="IPR025749">
    <property type="entry name" value="Sphingomyelin_synth-like_dom"/>
</dbReference>
<dbReference type="PANTHER" id="PTHR21290:SF25">
    <property type="entry name" value="SPHINGOMYELIN SYNTHASE-RELATED PROTEIN 1"/>
    <property type="match status" value="1"/>
</dbReference>
<protein>
    <submittedName>
        <fullName evidence="11">Putative phosphatidylcholine:ceramide cholinephosphotransferase 3</fullName>
    </submittedName>
</protein>
<keyword evidence="3 11" id="KW-0808">Transferase</keyword>
<feature type="transmembrane region" description="Helical" evidence="9">
    <location>
        <begin position="56"/>
        <end position="76"/>
    </location>
</feature>
<keyword evidence="12" id="KW-1185">Reference proteome</keyword>
<dbReference type="GO" id="GO:0033188">
    <property type="term" value="F:sphingomyelin synthase activity"/>
    <property type="evidence" value="ECO:0007669"/>
    <property type="project" value="TreeGrafter"/>
</dbReference>
<dbReference type="PANTHER" id="PTHR21290">
    <property type="entry name" value="SPHINGOMYELIN SYNTHETASE"/>
    <property type="match status" value="1"/>
</dbReference>
<feature type="transmembrane region" description="Helical" evidence="9">
    <location>
        <begin position="176"/>
        <end position="193"/>
    </location>
</feature>
<dbReference type="Proteomes" id="UP000031668">
    <property type="component" value="Unassembled WGS sequence"/>
</dbReference>
<dbReference type="CDD" id="cd01610">
    <property type="entry name" value="PAP2_like"/>
    <property type="match status" value="1"/>
</dbReference>
<feature type="domain" description="Sphingomyelin synthase-like" evidence="10">
    <location>
        <begin position="120"/>
        <end position="192"/>
    </location>
</feature>
<feature type="transmembrane region" description="Helical" evidence="9">
    <location>
        <begin position="124"/>
        <end position="145"/>
    </location>
</feature>
<keyword evidence="6 9" id="KW-1133">Transmembrane helix</keyword>
<evidence type="ECO:0000259" key="10">
    <source>
        <dbReference type="Pfam" id="PF14360"/>
    </source>
</evidence>
<dbReference type="OrthoDB" id="422827at2759"/>
<comment type="caution">
    <text evidence="11">The sequence shown here is derived from an EMBL/GenBank/DDBJ whole genome shotgun (WGS) entry which is preliminary data.</text>
</comment>